<dbReference type="RefSeq" id="WP_119883077.1">
    <property type="nucleotide sequence ID" value="NZ_CP032418.1"/>
</dbReference>
<evidence type="ECO:0000313" key="3">
    <source>
        <dbReference type="Proteomes" id="UP000265725"/>
    </source>
</evidence>
<reference evidence="3" key="1">
    <citation type="submission" date="2018-09" db="EMBL/GenBank/DDBJ databases">
        <authorList>
            <person name="Zhu H."/>
        </authorList>
    </citation>
    <scope>NUCLEOTIDE SEQUENCE [LARGE SCALE GENOMIC DNA]</scope>
    <source>
        <strain evidence="3">K2R23-3</strain>
    </source>
</reference>
<dbReference type="KEGG" id="paek:D3873_05360"/>
<feature type="region of interest" description="Disordered" evidence="1">
    <location>
        <begin position="20"/>
        <end position="58"/>
    </location>
</feature>
<proteinExistence type="predicted"/>
<gene>
    <name evidence="2" type="ORF">D3873_05360</name>
</gene>
<accession>A0A385YTU0</accession>
<keyword evidence="3" id="KW-1185">Reference proteome</keyword>
<dbReference type="InterPro" id="IPR024980">
    <property type="entry name" value="DUF3886"/>
</dbReference>
<dbReference type="Pfam" id="PF13025">
    <property type="entry name" value="DUF3886"/>
    <property type="match status" value="1"/>
</dbReference>
<dbReference type="Proteomes" id="UP000265725">
    <property type="component" value="Chromosome"/>
</dbReference>
<dbReference type="EMBL" id="CP032418">
    <property type="protein sequence ID" value="AYC29337.1"/>
    <property type="molecule type" value="Genomic_DNA"/>
</dbReference>
<protein>
    <submittedName>
        <fullName evidence="2">DUF3886 domain-containing protein</fullName>
    </submittedName>
</protein>
<evidence type="ECO:0000313" key="2">
    <source>
        <dbReference type="EMBL" id="AYC29337.1"/>
    </source>
</evidence>
<sequence>MNDQTLEQLQQLKIDLKNVEKEQEKARHEREAKERRMREKNKSFEELFNEHGMKGSKY</sequence>
<name>A0A385YTU0_9BACL</name>
<organism evidence="2 3">
    <name type="scientific">Paenisporosarcina cavernae</name>
    <dbReference type="NCBI Taxonomy" id="2320858"/>
    <lineage>
        <taxon>Bacteria</taxon>
        <taxon>Bacillati</taxon>
        <taxon>Bacillota</taxon>
        <taxon>Bacilli</taxon>
        <taxon>Bacillales</taxon>
        <taxon>Caryophanaceae</taxon>
        <taxon>Paenisporosarcina</taxon>
    </lineage>
</organism>
<evidence type="ECO:0000256" key="1">
    <source>
        <dbReference type="SAM" id="MobiDB-lite"/>
    </source>
</evidence>
<dbReference type="AlphaFoldDB" id="A0A385YTU0"/>